<accession>A0AAV4MZB2</accession>
<proteinExistence type="predicted"/>
<keyword evidence="2" id="KW-1185">Reference proteome</keyword>
<sequence length="72" mass="7753">MVSLMKNRLLFKYGFVIGGCLGVWLGGAFRKLVSLVMQGCSNGGCRLGISEEEKEVKCVLRLLMIVVKGGGC</sequence>
<evidence type="ECO:0000313" key="1">
    <source>
        <dbReference type="EMBL" id="GIX77271.1"/>
    </source>
</evidence>
<protein>
    <recommendedName>
        <fullName evidence="3">Transmembrane protein</fullName>
    </recommendedName>
</protein>
<dbReference type="Proteomes" id="UP001054945">
    <property type="component" value="Unassembled WGS sequence"/>
</dbReference>
<name>A0AAV4MZB2_CAEEX</name>
<reference evidence="1 2" key="1">
    <citation type="submission" date="2021-06" db="EMBL/GenBank/DDBJ databases">
        <title>Caerostris extrusa draft genome.</title>
        <authorList>
            <person name="Kono N."/>
            <person name="Arakawa K."/>
        </authorList>
    </citation>
    <scope>NUCLEOTIDE SEQUENCE [LARGE SCALE GENOMIC DNA]</scope>
</reference>
<comment type="caution">
    <text evidence="1">The sequence shown here is derived from an EMBL/GenBank/DDBJ whole genome shotgun (WGS) entry which is preliminary data.</text>
</comment>
<evidence type="ECO:0000313" key="2">
    <source>
        <dbReference type="Proteomes" id="UP001054945"/>
    </source>
</evidence>
<dbReference type="EMBL" id="BPLR01020312">
    <property type="protein sequence ID" value="GIX77271.1"/>
    <property type="molecule type" value="Genomic_DNA"/>
</dbReference>
<organism evidence="1 2">
    <name type="scientific">Caerostris extrusa</name>
    <name type="common">Bark spider</name>
    <name type="synonym">Caerostris bankana</name>
    <dbReference type="NCBI Taxonomy" id="172846"/>
    <lineage>
        <taxon>Eukaryota</taxon>
        <taxon>Metazoa</taxon>
        <taxon>Ecdysozoa</taxon>
        <taxon>Arthropoda</taxon>
        <taxon>Chelicerata</taxon>
        <taxon>Arachnida</taxon>
        <taxon>Araneae</taxon>
        <taxon>Araneomorphae</taxon>
        <taxon>Entelegynae</taxon>
        <taxon>Araneoidea</taxon>
        <taxon>Araneidae</taxon>
        <taxon>Caerostris</taxon>
    </lineage>
</organism>
<evidence type="ECO:0008006" key="3">
    <source>
        <dbReference type="Google" id="ProtNLM"/>
    </source>
</evidence>
<gene>
    <name evidence="1" type="ORF">CEXT_378611</name>
</gene>
<dbReference type="AlphaFoldDB" id="A0AAV4MZB2"/>